<proteinExistence type="predicted"/>
<dbReference type="GO" id="GO:0050852">
    <property type="term" value="P:T cell receptor signaling pathway"/>
    <property type="evidence" value="ECO:0007669"/>
    <property type="project" value="TreeGrafter"/>
</dbReference>
<sequence>MQEEGVKNFKELRAKFQKFDASPLPGPIKFPAGVSRRGDPACTQSTQILPNGKYFSSNHNQPLLYCSNGKSQTIETQKMNLAQRNKIQKSSSSPGPPPEKSAVYPARYTQEASVLLDVKGSRKETSDEEKGMAAGSFRHKLWNWEKVSSQTREMSPALLLAKSENKTVHLKGQKTTGLTQEKTKKNLETTGVQTLLPQKHLMDQKKSSVASEDIPSPLPQHGRKSKGNPGPDRSRGSSPCQPVYECEVTSAIAEQKQHPQLPKTKPLPSIETLGLPPPKPLKPPAVNLQAFHRQPATIAKTPKEVSVKTGHLSLGSAELEEPHNYEATISYLRHSGNSVNLCAVEETADATYEVEIEELQKPRHKDEEKNTKEESRELEPQKPEKDLYPNRLLKVSTWERAPGKIQMTRVHKDRRSTPSRNQEAVTDITQTKAFSEDVKPARHPQDKGGYMEALEVTKETPNPGAITSNSFSEETYDDVACPREDAQKWDFSSSFTSDSEENSEEMYEDIYKAKNNDQKVDLDGKAALKRLQKFFRREKGVFNMKKTNSKGNKSNRFSISLPDLGLRSPEVIIYDDVDVSEKEPKDEDKLKTWKAKFLPPKGKKEKKDADGSESFSPRSFFRIKKQNLEKSKKEKEERLFRERFQYDKEIMVINRAVASSSNSRNGTFDLPITPGEQLEVIDTTEQNLVICRNSKGKYGYVLIEHLHFKHQGW</sequence>
<keyword evidence="2 9" id="KW-0728">SH3 domain</keyword>
<feature type="domain" description="SH3" evidence="11">
    <location>
        <begin position="651"/>
        <end position="711"/>
    </location>
</feature>
<name>A0A8C6RFG3_NANGA</name>
<accession>A0A8C6RFG3</accession>
<dbReference type="AlphaFoldDB" id="A0A8C6RFG3"/>
<reference evidence="12" key="1">
    <citation type="submission" date="2025-08" db="UniProtKB">
        <authorList>
            <consortium name="Ensembl"/>
        </authorList>
    </citation>
    <scope>IDENTIFICATION</scope>
</reference>
<evidence type="ECO:0000256" key="10">
    <source>
        <dbReference type="SAM" id="MobiDB-lite"/>
    </source>
</evidence>
<feature type="region of interest" description="Disordered" evidence="10">
    <location>
        <begin position="24"/>
        <end position="46"/>
    </location>
</feature>
<evidence type="ECO:0000256" key="9">
    <source>
        <dbReference type="PROSITE-ProRule" id="PRU00192"/>
    </source>
</evidence>
<comment type="subcellular location">
    <subcellularLocation>
        <location evidence="1">Membrane raft</location>
    </subcellularLocation>
</comment>
<evidence type="ECO:0000259" key="11">
    <source>
        <dbReference type="PROSITE" id="PS50002"/>
    </source>
</evidence>
<feature type="region of interest" description="Disordered" evidence="10">
    <location>
        <begin position="114"/>
        <end position="133"/>
    </location>
</feature>
<comment type="function">
    <text evidence="5">Adapter protein that plays a role in T-cell receptor (TCR)-mediated activation of signaling pathways. Required for T-cell activation and integrin-mediated T-cell adhesion in response to TCR stimulation.</text>
</comment>
<dbReference type="InterPro" id="IPR029294">
    <property type="entry name" value="hSH3"/>
</dbReference>
<dbReference type="PANTHER" id="PTHR16830">
    <property type="entry name" value="SH2 CONTAINING ADAPTOR PRAM-1 RELATED"/>
    <property type="match status" value="1"/>
</dbReference>
<evidence type="ECO:0000256" key="5">
    <source>
        <dbReference type="ARBA" id="ARBA00060088"/>
    </source>
</evidence>
<dbReference type="SUPFAM" id="SSF50044">
    <property type="entry name" value="SH3-domain"/>
    <property type="match status" value="1"/>
</dbReference>
<keyword evidence="4" id="KW-0472">Membrane</keyword>
<evidence type="ECO:0000256" key="6">
    <source>
        <dbReference type="ARBA" id="ARBA00062840"/>
    </source>
</evidence>
<feature type="region of interest" description="Disordered" evidence="10">
    <location>
        <begin position="254"/>
        <end position="285"/>
    </location>
</feature>
<dbReference type="FunFam" id="2.30.30.40:FF:000220">
    <property type="entry name" value="FYN binding protein 2"/>
    <property type="match status" value="1"/>
</dbReference>
<feature type="region of interest" description="Disordered" evidence="10">
    <location>
        <begin position="357"/>
        <end position="386"/>
    </location>
</feature>
<gene>
    <name evidence="12" type="primary">Fyb2</name>
</gene>
<evidence type="ECO:0000256" key="8">
    <source>
        <dbReference type="ARBA" id="ARBA00079345"/>
    </source>
</evidence>
<comment type="subunit">
    <text evidence="6">Interacts with SKAP1, LCK and FYN. The phosphorylated form interacts with LCP2.</text>
</comment>
<evidence type="ECO:0000256" key="1">
    <source>
        <dbReference type="ARBA" id="ARBA00004285"/>
    </source>
</evidence>
<dbReference type="GO" id="GO:0045121">
    <property type="term" value="C:membrane raft"/>
    <property type="evidence" value="ECO:0007669"/>
    <property type="project" value="UniProtKB-SubCell"/>
</dbReference>
<dbReference type="GO" id="GO:0005886">
    <property type="term" value="C:plasma membrane"/>
    <property type="evidence" value="ECO:0007669"/>
    <property type="project" value="InterPro"/>
</dbReference>
<keyword evidence="3" id="KW-0597">Phosphoprotein</keyword>
<dbReference type="Ensembl" id="ENSNGAT00000023037.1">
    <property type="protein sequence ID" value="ENSNGAP00000017407.1"/>
    <property type="gene ID" value="ENSNGAG00000017815.1"/>
</dbReference>
<organism evidence="12 13">
    <name type="scientific">Nannospalax galili</name>
    <name type="common">Northern Israeli blind subterranean mole rat</name>
    <name type="synonym">Spalax galili</name>
    <dbReference type="NCBI Taxonomy" id="1026970"/>
    <lineage>
        <taxon>Eukaryota</taxon>
        <taxon>Metazoa</taxon>
        <taxon>Chordata</taxon>
        <taxon>Craniata</taxon>
        <taxon>Vertebrata</taxon>
        <taxon>Euteleostomi</taxon>
        <taxon>Mammalia</taxon>
        <taxon>Eutheria</taxon>
        <taxon>Euarchontoglires</taxon>
        <taxon>Glires</taxon>
        <taxon>Rodentia</taxon>
        <taxon>Myomorpha</taxon>
        <taxon>Muroidea</taxon>
        <taxon>Spalacidae</taxon>
        <taxon>Spalacinae</taxon>
        <taxon>Nannospalax</taxon>
    </lineage>
</organism>
<dbReference type="PROSITE" id="PS50002">
    <property type="entry name" value="SH3"/>
    <property type="match status" value="1"/>
</dbReference>
<feature type="compositionally biased region" description="Basic and acidic residues" evidence="10">
    <location>
        <begin position="119"/>
        <end position="131"/>
    </location>
</feature>
<feature type="region of interest" description="Disordered" evidence="10">
    <location>
        <begin position="75"/>
        <end position="106"/>
    </location>
</feature>
<dbReference type="InterPro" id="IPR043443">
    <property type="entry name" value="FYB1/2-like"/>
</dbReference>
<dbReference type="OMA" id="KPWKNFP"/>
<dbReference type="Proteomes" id="UP000694381">
    <property type="component" value="Unassembled WGS sequence"/>
</dbReference>
<evidence type="ECO:0000256" key="7">
    <source>
        <dbReference type="ARBA" id="ARBA00068977"/>
    </source>
</evidence>
<reference evidence="12" key="2">
    <citation type="submission" date="2025-09" db="UniProtKB">
        <authorList>
            <consortium name="Ensembl"/>
        </authorList>
    </citation>
    <scope>IDENTIFICATION</scope>
</reference>
<dbReference type="GeneTree" id="ENSGT00530000063460"/>
<dbReference type="InterPro" id="IPR001452">
    <property type="entry name" value="SH3_domain"/>
</dbReference>
<keyword evidence="13" id="KW-1185">Reference proteome</keyword>
<protein>
    <recommendedName>
        <fullName evidence="7">FYN-binding protein 2</fullName>
    </recommendedName>
    <alternativeName>
        <fullName evidence="8">Activation-dependent, raft-recruited ADAP-like phosphoprotein</fullName>
    </alternativeName>
</protein>
<dbReference type="PANTHER" id="PTHR16830:SF1">
    <property type="entry name" value="FYN-BINDING PROTEIN 2"/>
    <property type="match status" value="1"/>
</dbReference>
<evidence type="ECO:0000256" key="2">
    <source>
        <dbReference type="ARBA" id="ARBA00022443"/>
    </source>
</evidence>
<evidence type="ECO:0000256" key="4">
    <source>
        <dbReference type="ARBA" id="ARBA00023136"/>
    </source>
</evidence>
<feature type="compositionally biased region" description="Basic and acidic residues" evidence="10">
    <location>
        <begin position="358"/>
        <end position="386"/>
    </location>
</feature>
<evidence type="ECO:0000313" key="12">
    <source>
        <dbReference type="Ensembl" id="ENSNGAP00000017407.1"/>
    </source>
</evidence>
<evidence type="ECO:0000256" key="3">
    <source>
        <dbReference type="ARBA" id="ARBA00022553"/>
    </source>
</evidence>
<dbReference type="GO" id="GO:0007229">
    <property type="term" value="P:integrin-mediated signaling pathway"/>
    <property type="evidence" value="ECO:0007669"/>
    <property type="project" value="InterPro"/>
</dbReference>
<feature type="region of interest" description="Disordered" evidence="10">
    <location>
        <begin position="170"/>
        <end position="241"/>
    </location>
</feature>
<dbReference type="InterPro" id="IPR036028">
    <property type="entry name" value="SH3-like_dom_sf"/>
</dbReference>
<feature type="compositionally biased region" description="Polar residues" evidence="10">
    <location>
        <begin position="75"/>
        <end position="89"/>
    </location>
</feature>
<dbReference type="GO" id="GO:0072659">
    <property type="term" value="P:protein localization to plasma membrane"/>
    <property type="evidence" value="ECO:0007669"/>
    <property type="project" value="TreeGrafter"/>
</dbReference>
<dbReference type="Pfam" id="PF14603">
    <property type="entry name" value="hSH3"/>
    <property type="match status" value="1"/>
</dbReference>
<evidence type="ECO:0000313" key="13">
    <source>
        <dbReference type="Proteomes" id="UP000694381"/>
    </source>
</evidence>
<dbReference type="Gene3D" id="2.30.30.40">
    <property type="entry name" value="SH3 Domains"/>
    <property type="match status" value="1"/>
</dbReference>